<feature type="transmembrane region" description="Helical" evidence="7">
    <location>
        <begin position="106"/>
        <end position="127"/>
    </location>
</feature>
<accession>A0ABX1G2D6</accession>
<feature type="transmembrane region" description="Helical" evidence="7">
    <location>
        <begin position="75"/>
        <end position="94"/>
    </location>
</feature>
<name>A0ABX1G2D6_9MICC</name>
<dbReference type="RefSeq" id="WP_168151286.1">
    <property type="nucleotide sequence ID" value="NZ_JAAWVT010000002.1"/>
</dbReference>
<evidence type="ECO:0000256" key="2">
    <source>
        <dbReference type="ARBA" id="ARBA00022448"/>
    </source>
</evidence>
<sequence length="295" mass="31463">MSASVLFDTPGPKAKQRILLINIIGTLLIVGLLYLVISGLAAKGQMDGSLWASLFTSNAWVNFLLPGLLNTLKAAGLGIVLSVAFGLIFGMGLLAEIKALRWFSTVVVEFFRAVPVLLMIVFFNILLSRTGVVDGTDAPYWAVVISLMLYNGSVVAELVRSGVRNLPKGQREAGIAIGLTGTQSLRLIEIPQALVAMLPALIGQFVVILKDSALGYIIGFTEFLFYARTFASANGNMLQALLVAAAVFILINFALSKLAEFVSRRLSSRMPNEKPAAPEADALLPLAVPPGDGTK</sequence>
<proteinExistence type="inferred from homology"/>
<evidence type="ECO:0000313" key="10">
    <source>
        <dbReference type="EMBL" id="NKG20384.1"/>
    </source>
</evidence>
<feature type="region of interest" description="Disordered" evidence="8">
    <location>
        <begin position="271"/>
        <end position="295"/>
    </location>
</feature>
<feature type="compositionally biased region" description="Low complexity" evidence="8">
    <location>
        <begin position="275"/>
        <end position="295"/>
    </location>
</feature>
<dbReference type="InterPro" id="IPR043429">
    <property type="entry name" value="ArtM/GltK/GlnP/TcyL/YhdX-like"/>
</dbReference>
<feature type="transmembrane region" description="Helical" evidence="7">
    <location>
        <begin position="139"/>
        <end position="159"/>
    </location>
</feature>
<organism evidence="10 11">
    <name type="scientific">Paeniglutamicibacter terrestris</name>
    <dbReference type="NCBI Taxonomy" id="2723403"/>
    <lineage>
        <taxon>Bacteria</taxon>
        <taxon>Bacillati</taxon>
        <taxon>Actinomycetota</taxon>
        <taxon>Actinomycetes</taxon>
        <taxon>Micrococcales</taxon>
        <taxon>Micrococcaceae</taxon>
        <taxon>Paeniglutamicibacter</taxon>
    </lineage>
</organism>
<feature type="transmembrane region" description="Helical" evidence="7">
    <location>
        <begin position="18"/>
        <end position="37"/>
    </location>
</feature>
<dbReference type="InterPro" id="IPR010065">
    <property type="entry name" value="AA_ABC_transptr_permease_3TM"/>
</dbReference>
<dbReference type="InterPro" id="IPR035906">
    <property type="entry name" value="MetI-like_sf"/>
</dbReference>
<evidence type="ECO:0000256" key="1">
    <source>
        <dbReference type="ARBA" id="ARBA00004651"/>
    </source>
</evidence>
<comment type="subcellular location">
    <subcellularLocation>
        <location evidence="1 7">Cell membrane</location>
        <topology evidence="1 7">Multi-pass membrane protein</topology>
    </subcellularLocation>
</comment>
<evidence type="ECO:0000256" key="4">
    <source>
        <dbReference type="ARBA" id="ARBA00022692"/>
    </source>
</evidence>
<dbReference type="PANTHER" id="PTHR30614:SF21">
    <property type="entry name" value="AMINO ACID ABC TRANSPORTER PERMEASE"/>
    <property type="match status" value="1"/>
</dbReference>
<evidence type="ECO:0000256" key="8">
    <source>
        <dbReference type="SAM" id="MobiDB-lite"/>
    </source>
</evidence>
<dbReference type="PANTHER" id="PTHR30614">
    <property type="entry name" value="MEMBRANE COMPONENT OF AMINO ACID ABC TRANSPORTER"/>
    <property type="match status" value="1"/>
</dbReference>
<feature type="transmembrane region" description="Helical" evidence="7">
    <location>
        <begin position="238"/>
        <end position="259"/>
    </location>
</feature>
<feature type="domain" description="ABC transmembrane type-1" evidence="9">
    <location>
        <begin position="68"/>
        <end position="259"/>
    </location>
</feature>
<evidence type="ECO:0000313" key="11">
    <source>
        <dbReference type="Proteomes" id="UP000746595"/>
    </source>
</evidence>
<evidence type="ECO:0000256" key="5">
    <source>
        <dbReference type="ARBA" id="ARBA00022989"/>
    </source>
</evidence>
<comment type="similarity">
    <text evidence="7">Belongs to the binding-protein-dependent transport system permease family.</text>
</comment>
<keyword evidence="5 7" id="KW-1133">Transmembrane helix</keyword>
<keyword evidence="2 7" id="KW-0813">Transport</keyword>
<dbReference type="SUPFAM" id="SSF161098">
    <property type="entry name" value="MetI-like"/>
    <property type="match status" value="1"/>
</dbReference>
<comment type="caution">
    <text evidence="10">The sequence shown here is derived from an EMBL/GenBank/DDBJ whole genome shotgun (WGS) entry which is preliminary data.</text>
</comment>
<evidence type="ECO:0000256" key="6">
    <source>
        <dbReference type="ARBA" id="ARBA00023136"/>
    </source>
</evidence>
<dbReference type="Pfam" id="PF00528">
    <property type="entry name" value="BPD_transp_1"/>
    <property type="match status" value="1"/>
</dbReference>
<dbReference type="Proteomes" id="UP000746595">
    <property type="component" value="Unassembled WGS sequence"/>
</dbReference>
<dbReference type="NCBIfam" id="TIGR01726">
    <property type="entry name" value="HEQRo_perm_3TM"/>
    <property type="match status" value="1"/>
</dbReference>
<keyword evidence="6 7" id="KW-0472">Membrane</keyword>
<evidence type="ECO:0000259" key="9">
    <source>
        <dbReference type="PROSITE" id="PS50928"/>
    </source>
</evidence>
<reference evidence="10 11" key="1">
    <citation type="submission" date="2020-04" db="EMBL/GenBank/DDBJ databases">
        <title>Paeniglutamicibacter sp. ANT13_2, a novel actinomycete isolated from sediment in Antarctica.</title>
        <authorList>
            <person name="Sakdapetsiri C."/>
            <person name="Pinyakong O."/>
        </authorList>
    </citation>
    <scope>NUCLEOTIDE SEQUENCE [LARGE SCALE GENOMIC DNA]</scope>
    <source>
        <strain evidence="10 11">ANT13_2</strain>
    </source>
</reference>
<dbReference type="CDD" id="cd06261">
    <property type="entry name" value="TM_PBP2"/>
    <property type="match status" value="1"/>
</dbReference>
<dbReference type="InterPro" id="IPR000515">
    <property type="entry name" value="MetI-like"/>
</dbReference>
<feature type="transmembrane region" description="Helical" evidence="7">
    <location>
        <begin position="193"/>
        <end position="218"/>
    </location>
</feature>
<dbReference type="EMBL" id="JAAWVT010000002">
    <property type="protein sequence ID" value="NKG20384.1"/>
    <property type="molecule type" value="Genomic_DNA"/>
</dbReference>
<keyword evidence="3" id="KW-1003">Cell membrane</keyword>
<gene>
    <name evidence="10" type="ORF">HED64_06610</name>
</gene>
<evidence type="ECO:0000256" key="7">
    <source>
        <dbReference type="RuleBase" id="RU363032"/>
    </source>
</evidence>
<keyword evidence="4 7" id="KW-0812">Transmembrane</keyword>
<dbReference type="PROSITE" id="PS50928">
    <property type="entry name" value="ABC_TM1"/>
    <property type="match status" value="1"/>
</dbReference>
<evidence type="ECO:0000256" key="3">
    <source>
        <dbReference type="ARBA" id="ARBA00022475"/>
    </source>
</evidence>
<keyword evidence="11" id="KW-1185">Reference proteome</keyword>
<protein>
    <submittedName>
        <fullName evidence="10">Amino acid ABC transporter permease</fullName>
    </submittedName>
</protein>
<dbReference type="Gene3D" id="1.10.3720.10">
    <property type="entry name" value="MetI-like"/>
    <property type="match status" value="1"/>
</dbReference>